<sequence>MFPALGASLVGLVKFLLDRKELEDYSQRPRFGSVNEDEIEENPRTVSEFADLPNLSKFGEQ</sequence>
<keyword evidence="3" id="KW-1185">Reference proteome</keyword>
<feature type="non-terminal residue" evidence="2">
    <location>
        <position position="61"/>
    </location>
</feature>
<gene>
    <name evidence="2" type="ORF">ABVK25_000366</name>
</gene>
<evidence type="ECO:0000313" key="3">
    <source>
        <dbReference type="Proteomes" id="UP001590951"/>
    </source>
</evidence>
<reference evidence="2 3" key="1">
    <citation type="submission" date="2024-09" db="EMBL/GenBank/DDBJ databases">
        <title>Rethinking Asexuality: The Enigmatic Case of Functional Sexual Genes in Lepraria (Stereocaulaceae).</title>
        <authorList>
            <person name="Doellman M."/>
            <person name="Sun Y."/>
            <person name="Barcenas-Pena A."/>
            <person name="Lumbsch H.T."/>
            <person name="Grewe F."/>
        </authorList>
    </citation>
    <scope>NUCLEOTIDE SEQUENCE [LARGE SCALE GENOMIC DNA]</scope>
    <source>
        <strain evidence="2 3">Grewe 0041</strain>
    </source>
</reference>
<organism evidence="2 3">
    <name type="scientific">Lepraria finkii</name>
    <dbReference type="NCBI Taxonomy" id="1340010"/>
    <lineage>
        <taxon>Eukaryota</taxon>
        <taxon>Fungi</taxon>
        <taxon>Dikarya</taxon>
        <taxon>Ascomycota</taxon>
        <taxon>Pezizomycotina</taxon>
        <taxon>Lecanoromycetes</taxon>
        <taxon>OSLEUM clade</taxon>
        <taxon>Lecanoromycetidae</taxon>
        <taxon>Lecanorales</taxon>
        <taxon>Lecanorineae</taxon>
        <taxon>Stereocaulaceae</taxon>
        <taxon>Lepraria</taxon>
    </lineage>
</organism>
<accession>A0ABR4BQE6</accession>
<proteinExistence type="predicted"/>
<evidence type="ECO:0000256" key="1">
    <source>
        <dbReference type="SAM" id="MobiDB-lite"/>
    </source>
</evidence>
<dbReference type="EMBL" id="JBHFEH010000001">
    <property type="protein sequence ID" value="KAL2059074.1"/>
    <property type="molecule type" value="Genomic_DNA"/>
</dbReference>
<protein>
    <submittedName>
        <fullName evidence="2">Uncharacterized protein</fullName>
    </submittedName>
</protein>
<feature type="region of interest" description="Disordered" evidence="1">
    <location>
        <begin position="33"/>
        <end position="61"/>
    </location>
</feature>
<evidence type="ECO:0000313" key="2">
    <source>
        <dbReference type="EMBL" id="KAL2059074.1"/>
    </source>
</evidence>
<dbReference type="Proteomes" id="UP001590951">
    <property type="component" value="Unassembled WGS sequence"/>
</dbReference>
<comment type="caution">
    <text evidence="2">The sequence shown here is derived from an EMBL/GenBank/DDBJ whole genome shotgun (WGS) entry which is preliminary data.</text>
</comment>
<name>A0ABR4BQE6_9LECA</name>